<evidence type="ECO:0000256" key="1">
    <source>
        <dbReference type="ARBA" id="ARBA00022603"/>
    </source>
</evidence>
<evidence type="ECO:0000313" key="4">
    <source>
        <dbReference type="EMBL" id="KAA5612384.1"/>
    </source>
</evidence>
<evidence type="ECO:0000256" key="2">
    <source>
        <dbReference type="ARBA" id="ARBA00022679"/>
    </source>
</evidence>
<dbReference type="InterPro" id="IPR029063">
    <property type="entry name" value="SAM-dependent_MTases_sf"/>
</dbReference>
<dbReference type="Proteomes" id="UP000325255">
    <property type="component" value="Unassembled WGS sequence"/>
</dbReference>
<reference evidence="4 5" key="1">
    <citation type="submission" date="2019-09" db="EMBL/GenBank/DDBJ databases">
        <title>Genome sequence of Rhodovastum atsumiense, a diverse member of the Acetobacteraceae family of non-sulfur purple photosynthetic bacteria.</title>
        <authorList>
            <person name="Meyer T."/>
            <person name="Kyndt J."/>
        </authorList>
    </citation>
    <scope>NUCLEOTIDE SEQUENCE [LARGE SCALE GENOMIC DNA]</scope>
    <source>
        <strain evidence="4 5">DSM 21279</strain>
    </source>
</reference>
<dbReference type="GO" id="GO:0008168">
    <property type="term" value="F:methyltransferase activity"/>
    <property type="evidence" value="ECO:0007669"/>
    <property type="project" value="UniProtKB-KW"/>
</dbReference>
<organism evidence="4 5">
    <name type="scientific">Rhodovastum atsumiense</name>
    <dbReference type="NCBI Taxonomy" id="504468"/>
    <lineage>
        <taxon>Bacteria</taxon>
        <taxon>Pseudomonadati</taxon>
        <taxon>Pseudomonadota</taxon>
        <taxon>Alphaproteobacteria</taxon>
        <taxon>Acetobacterales</taxon>
        <taxon>Acetobacteraceae</taxon>
        <taxon>Rhodovastum</taxon>
    </lineage>
</organism>
<dbReference type="PANTHER" id="PTHR43464">
    <property type="entry name" value="METHYLTRANSFERASE"/>
    <property type="match status" value="1"/>
</dbReference>
<dbReference type="Gene3D" id="3.40.50.150">
    <property type="entry name" value="Vaccinia Virus protein VP39"/>
    <property type="match status" value="1"/>
</dbReference>
<accession>A0A5M6IVN7</accession>
<dbReference type="Pfam" id="PF13489">
    <property type="entry name" value="Methyltransf_23"/>
    <property type="match status" value="1"/>
</dbReference>
<proteinExistence type="predicted"/>
<dbReference type="PANTHER" id="PTHR43464:SF19">
    <property type="entry name" value="UBIQUINONE BIOSYNTHESIS O-METHYLTRANSFERASE, MITOCHONDRIAL"/>
    <property type="match status" value="1"/>
</dbReference>
<dbReference type="RefSeq" id="WP_150040483.1">
    <property type="nucleotide sequence ID" value="NZ_OW485601.1"/>
</dbReference>
<evidence type="ECO:0000256" key="3">
    <source>
        <dbReference type="ARBA" id="ARBA00022691"/>
    </source>
</evidence>
<keyword evidence="3" id="KW-0949">S-adenosyl-L-methionine</keyword>
<sequence length="534" mass="56338">MFRCSHCGCGFFHPYDSADYRAEPSGGDAALAFYLQQGAGLRGITSNLITLGRPAGSQYLEVGCGFGFGVDFARRALGWNVLGLDPSPFAQAGRSMLALPIESRYLTADDASLQNRFDVVMASEVIEHVVSPLSFARTLWASLRDGGSLVLTTPDVDAVDPGTPAGLLVPLLSIGYHPVLQSQASLAALLRDAGFVDVAVRRTGGASLEARGRRGQAASAATVVDGDRLYRRYLDDVRAAIERDGDLWLGFTARAYREAVNAGDLPAADTIWKEFSAACSRRFGFDPDAGAAQARLPGGETLEALVKREPLCLGPVLAHRALHRLVAGAPRPAVEPVFMRAVAACQRLRMALQRIGTDDADAEDIAWVAQAEIILCAAARGARDVPERIEALGPSPADAQAARGGVHPRHALLRRRAFVGLVNAASLDEAGRLAGVVAEVEAHATTPGAILADDELDVLYCSAARELQVPKGSAARALDLLTLLDAACAAARQAGRTGGSAVTLVTPVREAKALALKVLGRTEEAERERAARQG</sequence>
<dbReference type="GO" id="GO:0032259">
    <property type="term" value="P:methylation"/>
    <property type="evidence" value="ECO:0007669"/>
    <property type="project" value="UniProtKB-KW"/>
</dbReference>
<dbReference type="CDD" id="cd02440">
    <property type="entry name" value="AdoMet_MTases"/>
    <property type="match status" value="1"/>
</dbReference>
<keyword evidence="1 4" id="KW-0489">Methyltransferase</keyword>
<dbReference type="OrthoDB" id="9792690at2"/>
<comment type="caution">
    <text evidence="4">The sequence shown here is derived from an EMBL/GenBank/DDBJ whole genome shotgun (WGS) entry which is preliminary data.</text>
</comment>
<keyword evidence="5" id="KW-1185">Reference proteome</keyword>
<name>A0A5M6IVN7_9PROT</name>
<dbReference type="SUPFAM" id="SSF53335">
    <property type="entry name" value="S-adenosyl-L-methionine-dependent methyltransferases"/>
    <property type="match status" value="1"/>
</dbReference>
<keyword evidence="2 4" id="KW-0808">Transferase</keyword>
<protein>
    <submittedName>
        <fullName evidence="4">Class I SAM-dependent methyltransferase</fullName>
    </submittedName>
</protein>
<evidence type="ECO:0000313" key="5">
    <source>
        <dbReference type="Proteomes" id="UP000325255"/>
    </source>
</evidence>
<dbReference type="EMBL" id="VWPK01000012">
    <property type="protein sequence ID" value="KAA5612384.1"/>
    <property type="molecule type" value="Genomic_DNA"/>
</dbReference>
<gene>
    <name evidence="4" type="ORF">F1189_09405</name>
</gene>
<dbReference type="AlphaFoldDB" id="A0A5M6IVN7"/>